<keyword evidence="2" id="KW-1133">Transmembrane helix</keyword>
<dbReference type="AlphaFoldDB" id="A0A9P4JDQ1"/>
<gene>
    <name evidence="3" type="ORF">GQ43DRAFT_445134</name>
</gene>
<keyword evidence="2" id="KW-0812">Transmembrane</keyword>
<proteinExistence type="predicted"/>
<name>A0A9P4JDQ1_9PLEO</name>
<evidence type="ECO:0000313" key="3">
    <source>
        <dbReference type="EMBL" id="KAF2196409.1"/>
    </source>
</evidence>
<reference evidence="3" key="1">
    <citation type="journal article" date="2020" name="Stud. Mycol.">
        <title>101 Dothideomycetes genomes: a test case for predicting lifestyles and emergence of pathogens.</title>
        <authorList>
            <person name="Haridas S."/>
            <person name="Albert R."/>
            <person name="Binder M."/>
            <person name="Bloem J."/>
            <person name="Labutti K."/>
            <person name="Salamov A."/>
            <person name="Andreopoulos B."/>
            <person name="Baker S."/>
            <person name="Barry K."/>
            <person name="Bills G."/>
            <person name="Bluhm B."/>
            <person name="Cannon C."/>
            <person name="Castanera R."/>
            <person name="Culley D."/>
            <person name="Daum C."/>
            <person name="Ezra D."/>
            <person name="Gonzalez J."/>
            <person name="Henrissat B."/>
            <person name="Kuo A."/>
            <person name="Liang C."/>
            <person name="Lipzen A."/>
            <person name="Lutzoni F."/>
            <person name="Magnuson J."/>
            <person name="Mondo S."/>
            <person name="Nolan M."/>
            <person name="Ohm R."/>
            <person name="Pangilinan J."/>
            <person name="Park H.-J."/>
            <person name="Ramirez L."/>
            <person name="Alfaro M."/>
            <person name="Sun H."/>
            <person name="Tritt A."/>
            <person name="Yoshinaga Y."/>
            <person name="Zwiers L.-H."/>
            <person name="Turgeon B."/>
            <person name="Goodwin S."/>
            <person name="Spatafora J."/>
            <person name="Crous P."/>
            <person name="Grigoriev I."/>
        </authorList>
    </citation>
    <scope>NUCLEOTIDE SEQUENCE</scope>
    <source>
        <strain evidence="3">ATCC 74209</strain>
    </source>
</reference>
<evidence type="ECO:0000256" key="1">
    <source>
        <dbReference type="SAM" id="MobiDB-lite"/>
    </source>
</evidence>
<dbReference type="OrthoDB" id="5140048at2759"/>
<sequence>MAKGPQIAALIGAGTAASAIGGAYRFAEFINKAKRMRDVGKANAVYVRLIQRVRRDLDEVKRLLSVPEVKDALSHNRPKAEWVYTAMKDTRVALEQIAPLTEKVGKDQEKGSIGVRHRLKWLLGEQEKLENREKELVTVHASLCEVLGFLTALEPVEEKHKHKHKHDTRVVDVEIEKDPRRYAEMDVHYEDHRDPRRVEEREVHIERGPMPRVEERYYEAGPRRYEEREVYIERNPRHVEAQYIERGPDPYNERRVDERSYAASRVLSPDEDREPEYENFIHNAPPSHAGGYRDARDYYEERRIGDPGFGDQEVINPQPLPPMNRGYAREVWVEEKEDYRYDQYGNRLPETLPQRTRYPRSKF</sequence>
<feature type="transmembrane region" description="Helical" evidence="2">
    <location>
        <begin position="6"/>
        <end position="27"/>
    </location>
</feature>
<dbReference type="EMBL" id="ML994395">
    <property type="protein sequence ID" value="KAF2196409.1"/>
    <property type="molecule type" value="Genomic_DNA"/>
</dbReference>
<feature type="region of interest" description="Disordered" evidence="1">
    <location>
        <begin position="344"/>
        <end position="363"/>
    </location>
</feature>
<organism evidence="3 4">
    <name type="scientific">Delitschia confertaspora ATCC 74209</name>
    <dbReference type="NCBI Taxonomy" id="1513339"/>
    <lineage>
        <taxon>Eukaryota</taxon>
        <taxon>Fungi</taxon>
        <taxon>Dikarya</taxon>
        <taxon>Ascomycota</taxon>
        <taxon>Pezizomycotina</taxon>
        <taxon>Dothideomycetes</taxon>
        <taxon>Pleosporomycetidae</taxon>
        <taxon>Pleosporales</taxon>
        <taxon>Delitschiaceae</taxon>
        <taxon>Delitschia</taxon>
    </lineage>
</organism>
<evidence type="ECO:0000313" key="4">
    <source>
        <dbReference type="Proteomes" id="UP000799536"/>
    </source>
</evidence>
<feature type="region of interest" description="Disordered" evidence="1">
    <location>
        <begin position="262"/>
        <end position="292"/>
    </location>
</feature>
<keyword evidence="4" id="KW-1185">Reference proteome</keyword>
<evidence type="ECO:0000256" key="2">
    <source>
        <dbReference type="SAM" id="Phobius"/>
    </source>
</evidence>
<accession>A0A9P4JDQ1</accession>
<dbReference type="Proteomes" id="UP000799536">
    <property type="component" value="Unassembled WGS sequence"/>
</dbReference>
<keyword evidence="2" id="KW-0472">Membrane</keyword>
<feature type="region of interest" description="Disordered" evidence="1">
    <location>
        <begin position="304"/>
        <end position="324"/>
    </location>
</feature>
<protein>
    <submittedName>
        <fullName evidence="3">Uncharacterized protein</fullName>
    </submittedName>
</protein>
<comment type="caution">
    <text evidence="3">The sequence shown here is derived from an EMBL/GenBank/DDBJ whole genome shotgun (WGS) entry which is preliminary data.</text>
</comment>